<dbReference type="GO" id="GO:0005524">
    <property type="term" value="F:ATP binding"/>
    <property type="evidence" value="ECO:0007669"/>
    <property type="project" value="UniProtKB-KW"/>
</dbReference>
<dbReference type="CDD" id="cd00009">
    <property type="entry name" value="AAA"/>
    <property type="match status" value="1"/>
</dbReference>
<dbReference type="InterPro" id="IPR025943">
    <property type="entry name" value="Sigma_54_int_dom_ATP-bd_2"/>
</dbReference>
<dbReference type="SMART" id="SM00382">
    <property type="entry name" value="AAA"/>
    <property type="match status" value="1"/>
</dbReference>
<keyword evidence="3" id="KW-0902">Two-component regulatory system</keyword>
<accession>A0A974NWE0</accession>
<dbReference type="PANTHER" id="PTHR32071">
    <property type="entry name" value="TRANSCRIPTIONAL REGULATORY PROTEIN"/>
    <property type="match status" value="1"/>
</dbReference>
<dbReference type="InterPro" id="IPR014264">
    <property type="entry name" value="PEP-CTERM_resp_reg"/>
</dbReference>
<organism evidence="8 9">
    <name type="scientific">Sphingomonas aliaeris</name>
    <dbReference type="NCBI Taxonomy" id="2759526"/>
    <lineage>
        <taxon>Bacteria</taxon>
        <taxon>Pseudomonadati</taxon>
        <taxon>Pseudomonadota</taxon>
        <taxon>Alphaproteobacteria</taxon>
        <taxon>Sphingomonadales</taxon>
        <taxon>Sphingomonadaceae</taxon>
        <taxon>Sphingomonas</taxon>
    </lineage>
</organism>
<dbReference type="Pfam" id="PF00072">
    <property type="entry name" value="Response_reg"/>
    <property type="match status" value="1"/>
</dbReference>
<evidence type="ECO:0000313" key="9">
    <source>
        <dbReference type="Proteomes" id="UP000595894"/>
    </source>
</evidence>
<dbReference type="AlphaFoldDB" id="A0A974NWE0"/>
<dbReference type="Gene3D" id="1.10.8.60">
    <property type="match status" value="1"/>
</dbReference>
<dbReference type="InterPro" id="IPR003593">
    <property type="entry name" value="AAA+_ATPase"/>
</dbReference>
<dbReference type="InterPro" id="IPR001789">
    <property type="entry name" value="Sig_transdc_resp-reg_receiver"/>
</dbReference>
<proteinExistence type="predicted"/>
<dbReference type="InterPro" id="IPR058031">
    <property type="entry name" value="AAA_lid_NorR"/>
</dbReference>
<dbReference type="GO" id="GO:0000160">
    <property type="term" value="P:phosphorelay signal transduction system"/>
    <property type="evidence" value="ECO:0007669"/>
    <property type="project" value="UniProtKB-KW"/>
</dbReference>
<dbReference type="FunFam" id="3.40.50.300:FF:000006">
    <property type="entry name" value="DNA-binding transcriptional regulator NtrC"/>
    <property type="match status" value="1"/>
</dbReference>
<evidence type="ECO:0000256" key="5">
    <source>
        <dbReference type="PROSITE-ProRule" id="PRU00169"/>
    </source>
</evidence>
<keyword evidence="9" id="KW-1185">Reference proteome</keyword>
<keyword evidence="5" id="KW-0597">Phosphoprotein</keyword>
<evidence type="ECO:0000256" key="4">
    <source>
        <dbReference type="ARBA" id="ARBA00023159"/>
    </source>
</evidence>
<dbReference type="SUPFAM" id="SSF46689">
    <property type="entry name" value="Homeodomain-like"/>
    <property type="match status" value="1"/>
</dbReference>
<evidence type="ECO:0000256" key="2">
    <source>
        <dbReference type="ARBA" id="ARBA00022840"/>
    </source>
</evidence>
<keyword evidence="4" id="KW-0010">Activator</keyword>
<keyword evidence="2" id="KW-0067">ATP-binding</keyword>
<dbReference type="SUPFAM" id="SSF52172">
    <property type="entry name" value="CheY-like"/>
    <property type="match status" value="1"/>
</dbReference>
<dbReference type="GO" id="GO:0006355">
    <property type="term" value="P:regulation of DNA-templated transcription"/>
    <property type="evidence" value="ECO:0007669"/>
    <property type="project" value="InterPro"/>
</dbReference>
<dbReference type="RefSeq" id="WP_202094982.1">
    <property type="nucleotide sequence ID" value="NZ_CP061035.1"/>
</dbReference>
<dbReference type="PANTHER" id="PTHR32071:SF113">
    <property type="entry name" value="ALGINATE BIOSYNTHESIS TRANSCRIPTIONAL REGULATORY PROTEIN ALGB"/>
    <property type="match status" value="1"/>
</dbReference>
<evidence type="ECO:0000256" key="1">
    <source>
        <dbReference type="ARBA" id="ARBA00022741"/>
    </source>
</evidence>
<dbReference type="Gene3D" id="3.40.50.300">
    <property type="entry name" value="P-loop containing nucleotide triphosphate hydrolases"/>
    <property type="match status" value="1"/>
</dbReference>
<dbReference type="NCBIfam" id="TIGR02915">
    <property type="entry name" value="PEP_resp_reg"/>
    <property type="match status" value="1"/>
</dbReference>
<dbReference type="InterPro" id="IPR002078">
    <property type="entry name" value="Sigma_54_int"/>
</dbReference>
<dbReference type="KEGG" id="sari:H5J25_04750"/>
<gene>
    <name evidence="8" type="primary">prsR</name>
    <name evidence="8" type="ORF">H5J25_04750</name>
</gene>
<dbReference type="SUPFAM" id="SSF52540">
    <property type="entry name" value="P-loop containing nucleoside triphosphate hydrolases"/>
    <property type="match status" value="1"/>
</dbReference>
<keyword evidence="1" id="KW-0547">Nucleotide-binding</keyword>
<evidence type="ECO:0000259" key="6">
    <source>
        <dbReference type="PROSITE" id="PS50045"/>
    </source>
</evidence>
<dbReference type="SMART" id="SM00448">
    <property type="entry name" value="REC"/>
    <property type="match status" value="1"/>
</dbReference>
<dbReference type="InterPro" id="IPR011006">
    <property type="entry name" value="CheY-like_superfamily"/>
</dbReference>
<protein>
    <submittedName>
        <fullName evidence="8">PEP-CTERM-box response regulator transcription factor</fullName>
    </submittedName>
</protein>
<name>A0A974NWE0_9SPHN</name>
<reference evidence="9" key="1">
    <citation type="submission" date="2020-09" db="EMBL/GenBank/DDBJ databases">
        <title>Sphingomonas sp., a new species isolated from pork steak.</title>
        <authorList>
            <person name="Heidler von Heilborn D."/>
        </authorList>
    </citation>
    <scope>NUCLEOTIDE SEQUENCE [LARGE SCALE GENOMIC DNA]</scope>
</reference>
<evidence type="ECO:0000256" key="3">
    <source>
        <dbReference type="ARBA" id="ARBA00023012"/>
    </source>
</evidence>
<evidence type="ECO:0000313" key="8">
    <source>
        <dbReference type="EMBL" id="QQV78053.1"/>
    </source>
</evidence>
<dbReference type="InterPro" id="IPR009057">
    <property type="entry name" value="Homeodomain-like_sf"/>
</dbReference>
<dbReference type="Pfam" id="PF25601">
    <property type="entry name" value="AAA_lid_14"/>
    <property type="match status" value="1"/>
</dbReference>
<dbReference type="Gene3D" id="1.10.10.60">
    <property type="entry name" value="Homeodomain-like"/>
    <property type="match status" value="1"/>
</dbReference>
<dbReference type="Proteomes" id="UP000595894">
    <property type="component" value="Chromosome"/>
</dbReference>
<dbReference type="Gene3D" id="3.40.50.2300">
    <property type="match status" value="1"/>
</dbReference>
<dbReference type="PROSITE" id="PS00676">
    <property type="entry name" value="SIGMA54_INTERACT_2"/>
    <property type="match status" value="1"/>
</dbReference>
<feature type="modified residue" description="4-aspartylphosphate" evidence="5">
    <location>
        <position position="52"/>
    </location>
</feature>
<dbReference type="EMBL" id="CP061035">
    <property type="protein sequence ID" value="QQV78053.1"/>
    <property type="molecule type" value="Genomic_DNA"/>
</dbReference>
<dbReference type="PROSITE" id="PS50045">
    <property type="entry name" value="SIGMA54_INTERACT_4"/>
    <property type="match status" value="1"/>
</dbReference>
<dbReference type="PROSITE" id="PS50110">
    <property type="entry name" value="RESPONSE_REGULATORY"/>
    <property type="match status" value="1"/>
</dbReference>
<sequence length="448" mass="48475">MAKQKLLIVEDDVGLQSQLEWAFEAYDVIVAGDRKAALMAIRNHKPPVVTLDLGLPPDPDGATEGLETLREIVAISPETKVIVASGHEARESAQTAIALGAHDFYAKPINIADLGLIVARAFHIHALEAENQKGPAAATSANGIITGSAAMMDVLRTIDKVADADATVMLLGASGTGKELLAKAIHAKSSRAKGNFVAINCAAIPDTLLEAELFGHERGAFTGAVKMTVGKIEMAQGGTLFLDEIGDVPAQTQVKLLRFLQERVIERIGGRKAIPIDARVVTATHQNLERMMREGEFREDLYFRLAELVVKVPTLAERDGDALLLARHFLQHYRDAKRTKAKGFTPDAIAAITAWPWTGNVRELENRVKRATIMADGPMITARDLDLGDPELPAKRAELRIARERADRLAIAEAIAANDGNLSAVARDLDISRPMLYDLMNSYGIPKG</sequence>
<feature type="domain" description="Response regulatory" evidence="7">
    <location>
        <begin position="5"/>
        <end position="122"/>
    </location>
</feature>
<evidence type="ECO:0000259" key="7">
    <source>
        <dbReference type="PROSITE" id="PS50110"/>
    </source>
</evidence>
<dbReference type="InterPro" id="IPR027417">
    <property type="entry name" value="P-loop_NTPase"/>
</dbReference>
<dbReference type="Pfam" id="PF00158">
    <property type="entry name" value="Sigma54_activat"/>
    <property type="match status" value="1"/>
</dbReference>
<feature type="domain" description="Sigma-54 factor interaction" evidence="6">
    <location>
        <begin position="144"/>
        <end position="373"/>
    </location>
</feature>